<accession>A0A919JPY6</accession>
<feature type="region of interest" description="Disordered" evidence="1">
    <location>
        <begin position="1"/>
        <end position="30"/>
    </location>
</feature>
<evidence type="ECO:0000256" key="1">
    <source>
        <dbReference type="SAM" id="MobiDB-lite"/>
    </source>
</evidence>
<keyword evidence="3" id="KW-1185">Reference proteome</keyword>
<feature type="compositionally biased region" description="Low complexity" evidence="1">
    <location>
        <begin position="7"/>
        <end position="25"/>
    </location>
</feature>
<organism evidence="2 3">
    <name type="scientific">Actinoplanes nipponensis</name>
    <dbReference type="NCBI Taxonomy" id="135950"/>
    <lineage>
        <taxon>Bacteria</taxon>
        <taxon>Bacillati</taxon>
        <taxon>Actinomycetota</taxon>
        <taxon>Actinomycetes</taxon>
        <taxon>Micromonosporales</taxon>
        <taxon>Micromonosporaceae</taxon>
        <taxon>Actinoplanes</taxon>
    </lineage>
</organism>
<dbReference type="Proteomes" id="UP000647172">
    <property type="component" value="Unassembled WGS sequence"/>
</dbReference>
<comment type="caution">
    <text evidence="2">The sequence shown here is derived from an EMBL/GenBank/DDBJ whole genome shotgun (WGS) entry which is preliminary data.</text>
</comment>
<sequence>MSEEQQRPTLGRRAGTRRGLAARLPDGAYEPAPLLQNTPAGMEVTMVGEDGRRAVFRFTKVPLPQWHPVLAAALSRCTGPQGTLRTPASARAVWQGMRQLLTFLDDLPQPPQTPDTLTARHLQRFWLTRSAVVARPTLVQEVAQLRALFRQIDPPDLIHDDVRAWLAQRRPKGPTEPPSGYSDQEFEAIMAAARSDVVAIRQRLDSGRRLLARFARNPDSLDIEQQKLAAVLTEIAATGDVPVIRMPPPNTGLRDRAAMLALAQHLFVIDADLGPLLTLAVGLSGRNPETIKDLRAEHEILENKAVRAELIKRRRGPGHTFATAHWEIGSPSQQLRTPGGFYLLLEQLMRLGRSFSGTASLWSIWVWRNGHIGPFDRSRGLSGSFDSWKKGLGLRDDDGYPLRVSLPLLKKTVDVRTTRATGGHLPSSPRSNGMPVLFSNYLRGDASVREWAGDVVTAALADAERDARESHARVLAAATPAEPRAVAAQLGLTEQAAQDLLDGRLDTAFAACADIERSPFNGGQRCSASFLLCFGCENALVTHAHLPRLKAVLDWLVEQREKLDLALWWQRHGLTWLAITEHIRPRFSPAEWDQASTATGLARLLAVLDGPQEPA</sequence>
<name>A0A919JPY6_9ACTN</name>
<protein>
    <submittedName>
        <fullName evidence="2">Uncharacterized protein</fullName>
    </submittedName>
</protein>
<evidence type="ECO:0000313" key="2">
    <source>
        <dbReference type="EMBL" id="GIE53176.1"/>
    </source>
</evidence>
<evidence type="ECO:0000313" key="3">
    <source>
        <dbReference type="Proteomes" id="UP000647172"/>
    </source>
</evidence>
<gene>
    <name evidence="2" type="ORF">Ani05nite_67100</name>
</gene>
<reference evidence="2" key="1">
    <citation type="submission" date="2021-01" db="EMBL/GenBank/DDBJ databases">
        <title>Whole genome shotgun sequence of Actinoplanes nipponensis NBRC 14063.</title>
        <authorList>
            <person name="Komaki H."/>
            <person name="Tamura T."/>
        </authorList>
    </citation>
    <scope>NUCLEOTIDE SEQUENCE</scope>
    <source>
        <strain evidence="2">NBRC 14063</strain>
    </source>
</reference>
<dbReference type="EMBL" id="BOMQ01000079">
    <property type="protein sequence ID" value="GIE53176.1"/>
    <property type="molecule type" value="Genomic_DNA"/>
</dbReference>
<proteinExistence type="predicted"/>
<dbReference type="RefSeq" id="WP_203775017.1">
    <property type="nucleotide sequence ID" value="NZ_BAAAYJ010000037.1"/>
</dbReference>
<dbReference type="AlphaFoldDB" id="A0A919JPY6"/>